<sequence>MNLVDAGAPADALKRPRNVQSGADRNVKRNGEHSDRREGRNGGGILLDLREGTKTRSQGGTAERNSLSFVDRPTHITMADKDKKVKKKKAKEDAPAEEAPAPAAPAATGGSDRQSSRGSRKAKRTGSNVFSMFSQKQVAEFKEAFQLMDHDKDGIIGKNDLRATFDSLGRLASEKELDEMVGEASGPINFTQLLTLFANRMSGGSDEDDVVINAFKTFDDEGKIDSERLRHALMTWGDKFSADEVDEAYDQMDIDDKGFIDTVKLISMLTASAEEEEGGEAA</sequence>
<dbReference type="PANTHER" id="PTHR23049">
    <property type="entry name" value="MYOSIN REGULATORY LIGHT CHAIN 2"/>
    <property type="match status" value="1"/>
</dbReference>
<dbReference type="PROSITE" id="PS00018">
    <property type="entry name" value="EF_HAND_1"/>
    <property type="match status" value="1"/>
</dbReference>
<protein>
    <submittedName>
        <fullName evidence="7">Myosin regulatory light chain 2</fullName>
    </submittedName>
</protein>
<keyword evidence="6" id="KW-1185">Reference proteome</keyword>
<feature type="compositionally biased region" description="Basic and acidic residues" evidence="4">
    <location>
        <begin position="72"/>
        <end position="83"/>
    </location>
</feature>
<feature type="compositionally biased region" description="Low complexity" evidence="4">
    <location>
        <begin position="97"/>
        <end position="117"/>
    </location>
</feature>
<name>A0A9J7EEQ2_SPOLT</name>
<evidence type="ECO:0000256" key="2">
    <source>
        <dbReference type="ARBA" id="ARBA00022737"/>
    </source>
</evidence>
<evidence type="ECO:0000256" key="4">
    <source>
        <dbReference type="SAM" id="MobiDB-lite"/>
    </source>
</evidence>
<feature type="compositionally biased region" description="Basic and acidic residues" evidence="4">
    <location>
        <begin position="25"/>
        <end position="40"/>
    </location>
</feature>
<dbReference type="GO" id="GO:0005509">
    <property type="term" value="F:calcium ion binding"/>
    <property type="evidence" value="ECO:0007669"/>
    <property type="project" value="InterPro"/>
</dbReference>
<dbReference type="GeneID" id="111356993"/>
<dbReference type="CTD" id="43587"/>
<gene>
    <name evidence="7" type="primary">LOC111356993</name>
</gene>
<keyword evidence="3" id="KW-0106">Calcium</keyword>
<dbReference type="InterPro" id="IPR018247">
    <property type="entry name" value="EF_Hand_1_Ca_BS"/>
</dbReference>
<evidence type="ECO:0000256" key="1">
    <source>
        <dbReference type="ARBA" id="ARBA00022723"/>
    </source>
</evidence>
<evidence type="ECO:0000259" key="5">
    <source>
        <dbReference type="PROSITE" id="PS50222"/>
    </source>
</evidence>
<reference evidence="7" key="1">
    <citation type="submission" date="2025-08" db="UniProtKB">
        <authorList>
            <consortium name="RefSeq"/>
        </authorList>
    </citation>
    <scope>IDENTIFICATION</scope>
    <source>
        <strain evidence="7">Ishihara</strain>
        <tissue evidence="7">Whole body</tissue>
    </source>
</reference>
<feature type="region of interest" description="Disordered" evidence="4">
    <location>
        <begin position="1"/>
        <end position="128"/>
    </location>
</feature>
<dbReference type="AlphaFoldDB" id="A0A9J7EEQ2"/>
<feature type="domain" description="EF-hand" evidence="5">
    <location>
        <begin position="136"/>
        <end position="171"/>
    </location>
</feature>
<accession>A0A9J7EEQ2</accession>
<dbReference type="PROSITE" id="PS50222">
    <property type="entry name" value="EF_HAND_2"/>
    <property type="match status" value="2"/>
</dbReference>
<dbReference type="InterPro" id="IPR050403">
    <property type="entry name" value="Myosin_RLC"/>
</dbReference>
<dbReference type="SUPFAM" id="SSF47473">
    <property type="entry name" value="EF-hand"/>
    <property type="match status" value="1"/>
</dbReference>
<dbReference type="InterPro" id="IPR011992">
    <property type="entry name" value="EF-hand-dom_pair"/>
</dbReference>
<dbReference type="RefSeq" id="XP_022827247.1">
    <property type="nucleotide sequence ID" value="XM_022971479.1"/>
</dbReference>
<dbReference type="Proteomes" id="UP000301870">
    <property type="component" value="Chromosome 24"/>
</dbReference>
<keyword evidence="1" id="KW-0479">Metal-binding</keyword>
<dbReference type="OrthoDB" id="429467at2759"/>
<keyword evidence="2" id="KW-0677">Repeat</keyword>
<dbReference type="CDD" id="cd00051">
    <property type="entry name" value="EFh"/>
    <property type="match status" value="1"/>
</dbReference>
<dbReference type="GO" id="GO:0009791">
    <property type="term" value="P:post-embryonic development"/>
    <property type="evidence" value="ECO:0007669"/>
    <property type="project" value="UniProtKB-ARBA"/>
</dbReference>
<feature type="domain" description="EF-hand" evidence="5">
    <location>
        <begin position="240"/>
        <end position="275"/>
    </location>
</feature>
<dbReference type="FunFam" id="1.10.238.10:FF:000007">
    <property type="entry name" value="Putative myosin regulatory light chain sqh"/>
    <property type="match status" value="1"/>
</dbReference>
<evidence type="ECO:0000313" key="6">
    <source>
        <dbReference type="Proteomes" id="UP000301870"/>
    </source>
</evidence>
<proteinExistence type="predicted"/>
<evidence type="ECO:0000256" key="3">
    <source>
        <dbReference type="ARBA" id="ARBA00022837"/>
    </source>
</evidence>
<dbReference type="Gene3D" id="1.10.238.10">
    <property type="entry name" value="EF-hand"/>
    <property type="match status" value="2"/>
</dbReference>
<dbReference type="InterPro" id="IPR002048">
    <property type="entry name" value="EF_hand_dom"/>
</dbReference>
<dbReference type="SMART" id="SM00054">
    <property type="entry name" value="EFh"/>
    <property type="match status" value="2"/>
</dbReference>
<organism evidence="6 7">
    <name type="scientific">Spodoptera litura</name>
    <name type="common">Asian cotton leafworm</name>
    <dbReference type="NCBI Taxonomy" id="69820"/>
    <lineage>
        <taxon>Eukaryota</taxon>
        <taxon>Metazoa</taxon>
        <taxon>Ecdysozoa</taxon>
        <taxon>Arthropoda</taxon>
        <taxon>Hexapoda</taxon>
        <taxon>Insecta</taxon>
        <taxon>Pterygota</taxon>
        <taxon>Neoptera</taxon>
        <taxon>Endopterygota</taxon>
        <taxon>Lepidoptera</taxon>
        <taxon>Glossata</taxon>
        <taxon>Ditrysia</taxon>
        <taxon>Noctuoidea</taxon>
        <taxon>Noctuidae</taxon>
        <taxon>Amphipyrinae</taxon>
        <taxon>Spodoptera</taxon>
    </lineage>
</organism>
<evidence type="ECO:0000313" key="7">
    <source>
        <dbReference type="RefSeq" id="XP_022827247.1"/>
    </source>
</evidence>
<dbReference type="KEGG" id="sliu:111356993"/>
<feature type="compositionally biased region" description="Polar residues" evidence="4">
    <location>
        <begin position="55"/>
        <end position="68"/>
    </location>
</feature>
<dbReference type="Pfam" id="PF13405">
    <property type="entry name" value="EF-hand_6"/>
    <property type="match status" value="1"/>
</dbReference>